<dbReference type="GO" id="GO:0008757">
    <property type="term" value="F:S-adenosylmethionine-dependent methyltransferase activity"/>
    <property type="evidence" value="ECO:0007669"/>
    <property type="project" value="TreeGrafter"/>
</dbReference>
<dbReference type="EMBL" id="KZ301997">
    <property type="protein sequence ID" value="PFH50761.1"/>
    <property type="molecule type" value="Genomic_DNA"/>
</dbReference>
<dbReference type="PANTHER" id="PTHR45875">
    <property type="entry name" value="METHYLTRANSFERASE N6AMT1"/>
    <property type="match status" value="1"/>
</dbReference>
<evidence type="ECO:0000256" key="3">
    <source>
        <dbReference type="ARBA" id="ARBA00022603"/>
    </source>
</evidence>
<dbReference type="SUPFAM" id="SSF53335">
    <property type="entry name" value="S-adenosyl-L-methionine-dependent methyltransferases"/>
    <property type="match status" value="1"/>
</dbReference>
<dbReference type="FunFam" id="3.40.50.150:FF:000077">
    <property type="entry name" value="HemK methyltransferase family member 2"/>
    <property type="match status" value="1"/>
</dbReference>
<dbReference type="GO" id="GO:0003676">
    <property type="term" value="F:nucleic acid binding"/>
    <property type="evidence" value="ECO:0007669"/>
    <property type="project" value="InterPro"/>
</dbReference>
<dbReference type="AlphaFoldDB" id="A0A2A9NR13"/>
<dbReference type="Pfam" id="PF05175">
    <property type="entry name" value="MTS"/>
    <property type="match status" value="1"/>
</dbReference>
<organism evidence="8 9">
    <name type="scientific">Amanita thiersii Skay4041</name>
    <dbReference type="NCBI Taxonomy" id="703135"/>
    <lineage>
        <taxon>Eukaryota</taxon>
        <taxon>Fungi</taxon>
        <taxon>Dikarya</taxon>
        <taxon>Basidiomycota</taxon>
        <taxon>Agaricomycotina</taxon>
        <taxon>Agaricomycetes</taxon>
        <taxon>Agaricomycetidae</taxon>
        <taxon>Agaricales</taxon>
        <taxon>Pluteineae</taxon>
        <taxon>Amanitaceae</taxon>
        <taxon>Amanita</taxon>
    </lineage>
</organism>
<keyword evidence="4" id="KW-0808">Transferase</keyword>
<dbReference type="InterPro" id="IPR029063">
    <property type="entry name" value="SAM-dependent_MTases_sf"/>
</dbReference>
<feature type="domain" description="Methyltransferase small" evidence="7">
    <location>
        <begin position="28"/>
        <end position="133"/>
    </location>
</feature>
<gene>
    <name evidence="8" type="ORF">AMATHDRAFT_144219</name>
</gene>
<dbReference type="OrthoDB" id="406152at2759"/>
<evidence type="ECO:0000256" key="6">
    <source>
        <dbReference type="ARBA" id="ARBA00023242"/>
    </source>
</evidence>
<dbReference type="Proteomes" id="UP000242287">
    <property type="component" value="Unassembled WGS sequence"/>
</dbReference>
<dbReference type="InterPro" id="IPR004557">
    <property type="entry name" value="PrmC-related"/>
</dbReference>
<sequence>MIPTPDLSHLTPKDYETVYEPAEDTFLLLDALEADADDLKDLNPKICLEVGSGSGCVTAFLGQILGPAVLYLCTDINAHACRCTRATCTHNKVAIDSINSTYALALETRLNHSVDVILFNPPYVPTTQEEAVLAQDSRSIGGAWAGGAGGMEITNNFLYCVKDLMSPSARFYLVALRDNGIPDMRQRMLMEHGLRSDIVLQRRAGREHLFILRFVHDEQ</sequence>
<dbReference type="NCBIfam" id="TIGR00537">
    <property type="entry name" value="hemK_rel_arch"/>
    <property type="match status" value="1"/>
</dbReference>
<evidence type="ECO:0000313" key="9">
    <source>
        <dbReference type="Proteomes" id="UP000242287"/>
    </source>
</evidence>
<keyword evidence="6" id="KW-0539">Nucleus</keyword>
<evidence type="ECO:0000256" key="5">
    <source>
        <dbReference type="ARBA" id="ARBA00022691"/>
    </source>
</evidence>
<dbReference type="GO" id="GO:0032259">
    <property type="term" value="P:methylation"/>
    <property type="evidence" value="ECO:0007669"/>
    <property type="project" value="UniProtKB-KW"/>
</dbReference>
<evidence type="ECO:0000256" key="4">
    <source>
        <dbReference type="ARBA" id="ARBA00022679"/>
    </source>
</evidence>
<evidence type="ECO:0000256" key="2">
    <source>
        <dbReference type="ARBA" id="ARBA00006149"/>
    </source>
</evidence>
<keyword evidence="5" id="KW-0949">S-adenosyl-L-methionine</keyword>
<dbReference type="InterPro" id="IPR007848">
    <property type="entry name" value="Small_mtfrase_dom"/>
</dbReference>
<dbReference type="InterPro" id="IPR002052">
    <property type="entry name" value="DNA_methylase_N6_adenine_CS"/>
</dbReference>
<dbReference type="Gene3D" id="3.40.50.150">
    <property type="entry name" value="Vaccinia Virus protein VP39"/>
    <property type="match status" value="1"/>
</dbReference>
<dbReference type="PROSITE" id="PS00092">
    <property type="entry name" value="N6_MTASE"/>
    <property type="match status" value="1"/>
</dbReference>
<dbReference type="GO" id="GO:0035657">
    <property type="term" value="C:eRF1 methyltransferase complex"/>
    <property type="evidence" value="ECO:0007669"/>
    <property type="project" value="TreeGrafter"/>
</dbReference>
<dbReference type="InterPro" id="IPR052190">
    <property type="entry name" value="Euk-Arch_PrmC-MTase"/>
</dbReference>
<dbReference type="GO" id="GO:0005634">
    <property type="term" value="C:nucleus"/>
    <property type="evidence" value="ECO:0007669"/>
    <property type="project" value="UniProtKB-SubCell"/>
</dbReference>
<dbReference type="GO" id="GO:0008276">
    <property type="term" value="F:protein methyltransferase activity"/>
    <property type="evidence" value="ECO:0007669"/>
    <property type="project" value="TreeGrafter"/>
</dbReference>
<evidence type="ECO:0000313" key="8">
    <source>
        <dbReference type="EMBL" id="PFH50761.1"/>
    </source>
</evidence>
<accession>A0A2A9NR13</accession>
<dbReference type="STRING" id="703135.A0A2A9NR13"/>
<reference evidence="8 9" key="1">
    <citation type="submission" date="2014-02" db="EMBL/GenBank/DDBJ databases">
        <title>Transposable element dynamics among asymbiotic and ectomycorrhizal Amanita fungi.</title>
        <authorList>
            <consortium name="DOE Joint Genome Institute"/>
            <person name="Hess J."/>
            <person name="Skrede I."/>
            <person name="Wolfe B."/>
            <person name="LaButti K."/>
            <person name="Ohm R.A."/>
            <person name="Grigoriev I.V."/>
            <person name="Pringle A."/>
        </authorList>
    </citation>
    <scope>NUCLEOTIDE SEQUENCE [LARGE SCALE GENOMIC DNA]</scope>
    <source>
        <strain evidence="8 9">SKay4041</strain>
    </source>
</reference>
<proteinExistence type="inferred from homology"/>
<evidence type="ECO:0000256" key="1">
    <source>
        <dbReference type="ARBA" id="ARBA00004123"/>
    </source>
</evidence>
<keyword evidence="9" id="KW-1185">Reference proteome</keyword>
<name>A0A2A9NR13_9AGAR</name>
<comment type="similarity">
    <text evidence="2">Belongs to the eukaryotic/archaeal PrmC-related family.</text>
</comment>
<dbReference type="PANTHER" id="PTHR45875:SF1">
    <property type="entry name" value="METHYLTRANSFERASE N6AMT1"/>
    <property type="match status" value="1"/>
</dbReference>
<evidence type="ECO:0000259" key="7">
    <source>
        <dbReference type="Pfam" id="PF05175"/>
    </source>
</evidence>
<protein>
    <recommendedName>
        <fullName evidence="7">Methyltransferase small domain-containing protein</fullName>
    </recommendedName>
</protein>
<dbReference type="CDD" id="cd02440">
    <property type="entry name" value="AdoMet_MTases"/>
    <property type="match status" value="1"/>
</dbReference>
<comment type="subcellular location">
    <subcellularLocation>
        <location evidence="1">Nucleus</location>
    </subcellularLocation>
</comment>
<keyword evidence="3" id="KW-0489">Methyltransferase</keyword>